<organism evidence="2 3">
    <name type="scientific">Modestobacter italicus (strain DSM 44449 / CECT 9708 / BC 501)</name>
    <dbReference type="NCBI Taxonomy" id="2732864"/>
    <lineage>
        <taxon>Bacteria</taxon>
        <taxon>Bacillati</taxon>
        <taxon>Actinomycetota</taxon>
        <taxon>Actinomycetes</taxon>
        <taxon>Geodermatophilales</taxon>
        <taxon>Geodermatophilaceae</taxon>
        <taxon>Modestobacter</taxon>
    </lineage>
</organism>
<proteinExistence type="predicted"/>
<evidence type="ECO:0000313" key="2">
    <source>
        <dbReference type="EMBL" id="CCH85794.1"/>
    </source>
</evidence>
<dbReference type="HOGENOM" id="CLU_3119927_0_0_11"/>
<dbReference type="KEGG" id="mmar:MODMU_0332"/>
<gene>
    <name evidence="2" type="ordered locus">MODMU_0332</name>
</gene>
<dbReference type="AlphaFoldDB" id="I4EQY1"/>
<sequence>MAEWLAAAFGVLLIVVAALAGVQPGVIAIGAVAVVIAVAAFFIRSRKSTR</sequence>
<keyword evidence="1" id="KW-1133">Transmembrane helix</keyword>
<evidence type="ECO:0000313" key="3">
    <source>
        <dbReference type="Proteomes" id="UP000006461"/>
    </source>
</evidence>
<evidence type="ECO:0000256" key="1">
    <source>
        <dbReference type="SAM" id="Phobius"/>
    </source>
</evidence>
<keyword evidence="3" id="KW-1185">Reference proteome</keyword>
<dbReference type="Proteomes" id="UP000006461">
    <property type="component" value="Chromosome"/>
</dbReference>
<feature type="transmembrane region" description="Helical" evidence="1">
    <location>
        <begin position="27"/>
        <end position="43"/>
    </location>
</feature>
<accession>I4EQY1</accession>
<keyword evidence="1" id="KW-0812">Transmembrane</keyword>
<dbReference type="EMBL" id="FO203431">
    <property type="protein sequence ID" value="CCH85794.1"/>
    <property type="molecule type" value="Genomic_DNA"/>
</dbReference>
<reference evidence="2 3" key="1">
    <citation type="journal article" date="2012" name="J. Bacteriol.">
        <title>Genome Sequence of Radiation-Resistant Modestobacter marinus Strain BC501, a Representative Actinobacterium That Thrives on Calcareous Stone Surfaces.</title>
        <authorList>
            <person name="Normand P."/>
            <person name="Gury J."/>
            <person name="Pujic P."/>
            <person name="Chouaia B."/>
            <person name="Crotti E."/>
            <person name="Brusetti L."/>
            <person name="Daffonchio D."/>
            <person name="Vacherie B."/>
            <person name="Barbe V."/>
            <person name="Medigue C."/>
            <person name="Calteau A."/>
            <person name="Ghodhbane-Gtari F."/>
            <person name="Essoussi I."/>
            <person name="Nouioui I."/>
            <person name="Abbassi-Ghozzi I."/>
            <person name="Gtari M."/>
        </authorList>
    </citation>
    <scope>NUCLEOTIDE SEQUENCE [LARGE SCALE GENOMIC DNA]</scope>
    <source>
        <strain evidence="3">BC 501</strain>
    </source>
</reference>
<keyword evidence="1" id="KW-0472">Membrane</keyword>
<name>I4EQY1_MODI5</name>
<protein>
    <submittedName>
        <fullName evidence="2">Uncharacterized protein</fullName>
    </submittedName>
</protein>